<dbReference type="Proteomes" id="UP000280685">
    <property type="component" value="Chromosome 4"/>
</dbReference>
<sequence length="594" mass="66972">MVVPSQLPTMNLTPPALTSCPRGPRSTTHHLDLSSNKRSHRAVTPLMDTENSLPPLDSMSQSWDNTVIHHPMSSATSIPSILFSEYESFGNYLQPRRLPLSNTRQRLRPDLPSPISRQWRSIEAMPTAATIIGSSYQEKGWDYNEVETPRTPRQRYQGSEKGGYFEDIDRDTANLKSRWERNSQLHSVIGIPPSPGYRPARSSSLSISRTWPSSSVSSSPGFFRIGGGQNMNREYLPQNSGGYVTVDSLHHYPENDLRMGLQRLGLASTSALPDPSTNRTRQSPVRPQYKEVHCLILTWPFHDLRAEDYTDLLAADYVSLEDESELLIKILKDYGWQVSEYHIDMNRPIERPTARLNKFCQLAADDMLLVVYYHGHGSLNEDNELVFSSHDHPENSEWAKKAAADLYYELLSRHNSRHGQKKAASRALMNERYRPIFNLPWSTLRQPLLTCPSDVFFILDCCAAGGANLPSSFSSPQSNTYTKHLFAACGFESSTTDDMTATLCSILDENATAGNNGTVLTTKRLHQLMEERLQKKSSGIGTSQPIFKQLLPLDPERKIHLPKLTVMGNYKGRRGRRSRRGTQGHAIMNMVLRG</sequence>
<dbReference type="EMBL" id="LR026967">
    <property type="protein sequence ID" value="VBB79555.1"/>
    <property type="molecule type" value="Genomic_DNA"/>
</dbReference>
<proteinExistence type="predicted"/>
<accession>A0ABY6S971</accession>
<organism evidence="2 3">
    <name type="scientific">Podospora comata</name>
    <dbReference type="NCBI Taxonomy" id="48703"/>
    <lineage>
        <taxon>Eukaryota</taxon>
        <taxon>Fungi</taxon>
        <taxon>Dikarya</taxon>
        <taxon>Ascomycota</taxon>
        <taxon>Pezizomycotina</taxon>
        <taxon>Sordariomycetes</taxon>
        <taxon>Sordariomycetidae</taxon>
        <taxon>Sordariales</taxon>
        <taxon>Podosporaceae</taxon>
        <taxon>Podospora</taxon>
    </lineage>
</organism>
<reference evidence="2" key="1">
    <citation type="submission" date="2018-02" db="EMBL/GenBank/DDBJ databases">
        <authorList>
            <person name="Silar P."/>
        </authorList>
    </citation>
    <scope>NUCLEOTIDE SEQUENCE [LARGE SCALE GENOMIC DNA]</scope>
    <source>
        <strain evidence="2">T</strain>
    </source>
</reference>
<keyword evidence="3" id="KW-1185">Reference proteome</keyword>
<evidence type="ECO:0000256" key="1">
    <source>
        <dbReference type="SAM" id="MobiDB-lite"/>
    </source>
</evidence>
<gene>
    <name evidence="2" type="ORF">PODCO_401701</name>
</gene>
<name>A0ABY6S971_PODCO</name>
<feature type="region of interest" description="Disordered" evidence="1">
    <location>
        <begin position="1"/>
        <end position="40"/>
    </location>
</feature>
<evidence type="ECO:0000313" key="3">
    <source>
        <dbReference type="Proteomes" id="UP000280685"/>
    </source>
</evidence>
<protein>
    <submittedName>
        <fullName evidence="2">Uncharacterized protein</fullName>
    </submittedName>
</protein>
<feature type="compositionally biased region" description="Polar residues" evidence="1">
    <location>
        <begin position="1"/>
        <end position="12"/>
    </location>
</feature>
<evidence type="ECO:0000313" key="2">
    <source>
        <dbReference type="EMBL" id="VBB79555.1"/>
    </source>
</evidence>